<sequence length="248" mass="27643">MTDEDIILLESRKCHIELTSIKERSQFPAEWIKSLPSDTVCLLATRKQCHCLNTLISQEISSDGITLIAEDSIDWRDIRLRNKAMEILETIEHDDRLSAGLAKQIVIKLGAKVMLRRNIDVSLGLVNGTIAVVESVSESIMHGSDHVQKVNVMLQSGQTYSIKRMDVKFEIIDGAYITKREFPISSSYGITIHKSRGLSLRSAVMDLGNNEFSADHSYVTLSSVTTLDGVHLINFDPSSMKALPEARV</sequence>
<dbReference type="PANTHER" id="PTHR47642:SF6">
    <property type="entry name" value="ATP-DEPENDENT DNA HELICASE"/>
    <property type="match status" value="1"/>
</dbReference>
<dbReference type="EMBL" id="CADCXW020000339">
    <property type="protein sequence ID" value="CAD1572381.1"/>
    <property type="molecule type" value="Genomic_DNA"/>
</dbReference>
<proteinExistence type="predicted"/>
<dbReference type="InterPro" id="IPR049163">
    <property type="entry name" value="Pif1-like_2B_dom"/>
</dbReference>
<gene>
    <name evidence="2" type="ORF">BBRV_LOCUS99335</name>
</gene>
<dbReference type="InterPro" id="IPR027417">
    <property type="entry name" value="P-loop_NTPase"/>
</dbReference>
<evidence type="ECO:0000313" key="2">
    <source>
        <dbReference type="EMBL" id="CAD1572381.1"/>
    </source>
</evidence>
<dbReference type="InterPro" id="IPR051055">
    <property type="entry name" value="PIF1_helicase"/>
</dbReference>
<organism evidence="2">
    <name type="scientific">Bracon brevicornis</name>
    <dbReference type="NCBI Taxonomy" id="1563983"/>
    <lineage>
        <taxon>Eukaryota</taxon>
        <taxon>Metazoa</taxon>
        <taxon>Ecdysozoa</taxon>
        <taxon>Arthropoda</taxon>
        <taxon>Hexapoda</taxon>
        <taxon>Insecta</taxon>
        <taxon>Pterygota</taxon>
        <taxon>Neoptera</taxon>
        <taxon>Endopterygota</taxon>
        <taxon>Hymenoptera</taxon>
        <taxon>Apocrita</taxon>
        <taxon>Ichneumonoidea</taxon>
        <taxon>Braconidae</taxon>
        <taxon>Braconinae</taxon>
        <taxon>Bracon</taxon>
    </lineage>
</organism>
<name>A0A6V7LAK6_9HYME</name>
<reference evidence="2" key="1">
    <citation type="submission" date="2020-07" db="EMBL/GenBank/DDBJ databases">
        <authorList>
            <person name="Ferguson B K."/>
        </authorList>
    </citation>
    <scope>NUCLEOTIDE SEQUENCE</scope>
    <source>
        <strain evidence="2">L06</strain>
    </source>
</reference>
<feature type="domain" description="DNA helicase Pif1-like 2B" evidence="1">
    <location>
        <begin position="103"/>
        <end position="133"/>
    </location>
</feature>
<dbReference type="SUPFAM" id="SSF52540">
    <property type="entry name" value="P-loop containing nucleoside triphosphate hydrolases"/>
    <property type="match status" value="1"/>
</dbReference>
<dbReference type="Pfam" id="PF21530">
    <property type="entry name" value="Pif1_2B_dom"/>
    <property type="match status" value="1"/>
</dbReference>
<protein>
    <recommendedName>
        <fullName evidence="1">DNA helicase Pif1-like 2B domain-containing protein</fullName>
    </recommendedName>
</protein>
<dbReference type="PANTHER" id="PTHR47642">
    <property type="entry name" value="ATP-DEPENDENT DNA HELICASE"/>
    <property type="match status" value="1"/>
</dbReference>
<dbReference type="AlphaFoldDB" id="A0A6V7LAK6"/>
<evidence type="ECO:0000259" key="1">
    <source>
        <dbReference type="Pfam" id="PF21530"/>
    </source>
</evidence>
<accession>A0A6V7LAK6</accession>